<gene>
    <name evidence="2" type="primary">ORF136180</name>
</gene>
<dbReference type="AlphaFoldDB" id="A0A0B7ARR0"/>
<accession>A0A0B7ARR0</accession>
<evidence type="ECO:0000313" key="2">
    <source>
        <dbReference type="EMBL" id="CEK83267.1"/>
    </source>
</evidence>
<organism evidence="2">
    <name type="scientific">Arion vulgaris</name>
    <dbReference type="NCBI Taxonomy" id="1028688"/>
    <lineage>
        <taxon>Eukaryota</taxon>
        <taxon>Metazoa</taxon>
        <taxon>Spiralia</taxon>
        <taxon>Lophotrochozoa</taxon>
        <taxon>Mollusca</taxon>
        <taxon>Gastropoda</taxon>
        <taxon>Heterobranchia</taxon>
        <taxon>Euthyneura</taxon>
        <taxon>Panpulmonata</taxon>
        <taxon>Eupulmonata</taxon>
        <taxon>Stylommatophora</taxon>
        <taxon>Helicina</taxon>
        <taxon>Arionoidea</taxon>
        <taxon>Arionidae</taxon>
        <taxon>Arion</taxon>
    </lineage>
</organism>
<evidence type="ECO:0000256" key="1">
    <source>
        <dbReference type="SAM" id="MobiDB-lite"/>
    </source>
</evidence>
<reference evidence="2" key="1">
    <citation type="submission" date="2014-12" db="EMBL/GenBank/DDBJ databases">
        <title>Insight into the proteome of Arion vulgaris.</title>
        <authorList>
            <person name="Aradska J."/>
            <person name="Bulat T."/>
            <person name="Smidak R."/>
            <person name="Sarate P."/>
            <person name="Gangsoo J."/>
            <person name="Sialana F."/>
            <person name="Bilban M."/>
            <person name="Lubec G."/>
        </authorList>
    </citation>
    <scope>NUCLEOTIDE SEQUENCE</scope>
    <source>
        <tissue evidence="2">Skin</tissue>
    </source>
</reference>
<name>A0A0B7ARR0_9EUPU</name>
<protein>
    <submittedName>
        <fullName evidence="2">Uncharacterized protein</fullName>
    </submittedName>
</protein>
<sequence>MPDMDDDRHKNNYFRDDMLEKNTEKEGNNQNQCRFKSSSRIHSEATGQIVQQYTTIVLK</sequence>
<feature type="region of interest" description="Disordered" evidence="1">
    <location>
        <begin position="1"/>
        <end position="43"/>
    </location>
</feature>
<feature type="compositionally biased region" description="Polar residues" evidence="1">
    <location>
        <begin position="28"/>
        <end position="43"/>
    </location>
</feature>
<feature type="compositionally biased region" description="Basic and acidic residues" evidence="1">
    <location>
        <begin position="1"/>
        <end position="27"/>
    </location>
</feature>
<proteinExistence type="predicted"/>
<dbReference type="EMBL" id="HACG01036402">
    <property type="protein sequence ID" value="CEK83267.1"/>
    <property type="molecule type" value="Transcribed_RNA"/>
</dbReference>